<evidence type="ECO:0000313" key="2">
    <source>
        <dbReference type="EMBL" id="KKK74147.1"/>
    </source>
</evidence>
<feature type="region of interest" description="Disordered" evidence="1">
    <location>
        <begin position="1"/>
        <end position="23"/>
    </location>
</feature>
<dbReference type="AlphaFoldDB" id="A0A0F8XYH3"/>
<comment type="caution">
    <text evidence="2">The sequence shown here is derived from an EMBL/GenBank/DDBJ whole genome shotgun (WGS) entry which is preliminary data.</text>
</comment>
<accession>A0A0F8XYH3</accession>
<organism evidence="2">
    <name type="scientific">marine sediment metagenome</name>
    <dbReference type="NCBI Taxonomy" id="412755"/>
    <lineage>
        <taxon>unclassified sequences</taxon>
        <taxon>metagenomes</taxon>
        <taxon>ecological metagenomes</taxon>
    </lineage>
</organism>
<evidence type="ECO:0000256" key="1">
    <source>
        <dbReference type="SAM" id="MobiDB-lite"/>
    </source>
</evidence>
<sequence length="23" mass="2527">MTDPLPYDEQFQDAFGPGVIGDN</sequence>
<feature type="non-terminal residue" evidence="2">
    <location>
        <position position="23"/>
    </location>
</feature>
<name>A0A0F8XYH3_9ZZZZ</name>
<proteinExistence type="predicted"/>
<protein>
    <submittedName>
        <fullName evidence="2">Uncharacterized protein</fullName>
    </submittedName>
</protein>
<dbReference type="EMBL" id="LAZR01056459">
    <property type="protein sequence ID" value="KKK74147.1"/>
    <property type="molecule type" value="Genomic_DNA"/>
</dbReference>
<reference evidence="2" key="1">
    <citation type="journal article" date="2015" name="Nature">
        <title>Complex archaea that bridge the gap between prokaryotes and eukaryotes.</title>
        <authorList>
            <person name="Spang A."/>
            <person name="Saw J.H."/>
            <person name="Jorgensen S.L."/>
            <person name="Zaremba-Niedzwiedzka K."/>
            <person name="Martijn J."/>
            <person name="Lind A.E."/>
            <person name="van Eijk R."/>
            <person name="Schleper C."/>
            <person name="Guy L."/>
            <person name="Ettema T.J."/>
        </authorList>
    </citation>
    <scope>NUCLEOTIDE SEQUENCE</scope>
</reference>
<gene>
    <name evidence="2" type="ORF">LCGC14_2886730</name>
</gene>